<feature type="domain" description="UmuC" evidence="8">
    <location>
        <begin position="5"/>
        <end position="188"/>
    </location>
</feature>
<evidence type="ECO:0000256" key="6">
    <source>
        <dbReference type="HAMAP-Rule" id="MF_01113"/>
    </source>
</evidence>
<gene>
    <name evidence="6" type="primary">dinB</name>
    <name evidence="9" type="ORF">QUW08_10090</name>
</gene>
<keyword evidence="2 6" id="KW-0515">Mutator protein</keyword>
<accession>A0ABT7URX4</accession>
<dbReference type="RefSeq" id="WP_289600140.1">
    <property type="nucleotide sequence ID" value="NZ_JAUDCL010000017.1"/>
</dbReference>
<dbReference type="HAMAP" id="MF_01113">
    <property type="entry name" value="DNApol_IV"/>
    <property type="match status" value="1"/>
</dbReference>
<comment type="function">
    <text evidence="6">Poorly processive, error-prone DNA polymerase involved in untargeted mutagenesis. Copies undamaged DNA at stalled replication forks, which arise in vivo from mismatched or misaligned primer ends. These misaligned primers can be extended by PolIV. Exhibits no 3'-5' exonuclease (proofreading) activity. May be involved in translesional synthesis, in conjunction with the beta clamp from PolIII.</text>
</comment>
<dbReference type="InterPro" id="IPR001126">
    <property type="entry name" value="UmuC"/>
</dbReference>
<keyword evidence="6 9" id="KW-0808">Transferase</keyword>
<name>A0ABT7URX4_9FIRM</name>
<feature type="active site" evidence="6">
    <location>
        <position position="106"/>
    </location>
</feature>
<evidence type="ECO:0000256" key="2">
    <source>
        <dbReference type="ARBA" id="ARBA00022457"/>
    </source>
</evidence>
<keyword evidence="4 6" id="KW-0227">DNA damage</keyword>
<proteinExistence type="inferred from homology"/>
<dbReference type="CDD" id="cd03586">
    <property type="entry name" value="PolY_Pol_IV_kappa"/>
    <property type="match status" value="1"/>
</dbReference>
<reference evidence="9 10" key="3">
    <citation type="submission" date="2023-06" db="EMBL/GenBank/DDBJ databases">
        <authorList>
            <person name="Zeman M."/>
            <person name="Kubasova T."/>
            <person name="Jahodarova E."/>
            <person name="Nykrynova M."/>
            <person name="Rychlik I."/>
        </authorList>
    </citation>
    <scope>NUCLEOTIDE SEQUENCE [LARGE SCALE GENOMIC DNA]</scope>
    <source>
        <strain evidence="9 10">ET340</strain>
    </source>
</reference>
<organism evidence="9 10">
    <name type="scientific">Allofournierella massiliensis</name>
    <dbReference type="NCBI Taxonomy" id="1650663"/>
    <lineage>
        <taxon>Bacteria</taxon>
        <taxon>Bacillati</taxon>
        <taxon>Bacillota</taxon>
        <taxon>Clostridia</taxon>
        <taxon>Eubacteriales</taxon>
        <taxon>Oscillospiraceae</taxon>
        <taxon>Allofournierella</taxon>
    </lineage>
</organism>
<evidence type="ECO:0000256" key="7">
    <source>
        <dbReference type="SAM" id="MobiDB-lite"/>
    </source>
</evidence>
<dbReference type="EMBL" id="JAUDCL010000017">
    <property type="protein sequence ID" value="MDM8201634.1"/>
    <property type="molecule type" value="Genomic_DNA"/>
</dbReference>
<keyword evidence="6" id="KW-0460">Magnesium</keyword>
<evidence type="ECO:0000256" key="4">
    <source>
        <dbReference type="ARBA" id="ARBA00022763"/>
    </source>
</evidence>
<dbReference type="EC" id="2.7.7.7" evidence="6"/>
<dbReference type="PANTHER" id="PTHR11076:SF35">
    <property type="entry name" value="DNA REPAIR PROTEIN HOMOLOG YOBH"/>
    <property type="match status" value="1"/>
</dbReference>
<dbReference type="SUPFAM" id="SSF56672">
    <property type="entry name" value="DNA/RNA polymerases"/>
    <property type="match status" value="1"/>
</dbReference>
<protein>
    <recommendedName>
        <fullName evidence="6">DNA polymerase IV</fullName>
        <shortName evidence="6">Pol IV</shortName>
        <ecNumber evidence="6">2.7.7.7</ecNumber>
    </recommendedName>
</protein>
<evidence type="ECO:0000256" key="1">
    <source>
        <dbReference type="ARBA" id="ARBA00010945"/>
    </source>
</evidence>
<comment type="subunit">
    <text evidence="6">Monomer.</text>
</comment>
<keyword evidence="3 6" id="KW-0548">Nucleotidyltransferase</keyword>
<dbReference type="InterPro" id="IPR043128">
    <property type="entry name" value="Rev_trsase/Diguanyl_cyclase"/>
</dbReference>
<keyword evidence="6" id="KW-0234">DNA repair</keyword>
<dbReference type="PROSITE" id="PS50173">
    <property type="entry name" value="UMUC"/>
    <property type="match status" value="1"/>
</dbReference>
<keyword evidence="10" id="KW-1185">Reference proteome</keyword>
<dbReference type="InterPro" id="IPR043502">
    <property type="entry name" value="DNA/RNA_pol_sf"/>
</dbReference>
<dbReference type="InterPro" id="IPR017961">
    <property type="entry name" value="DNA_pol_Y-fam_little_finger"/>
</dbReference>
<dbReference type="Gene3D" id="3.40.1170.60">
    <property type="match status" value="1"/>
</dbReference>
<comment type="cofactor">
    <cofactor evidence="6">
        <name>Mg(2+)</name>
        <dbReference type="ChEBI" id="CHEBI:18420"/>
    </cofactor>
    <text evidence="6">Binds 2 magnesium ions per subunit.</text>
</comment>
<keyword evidence="6" id="KW-0963">Cytoplasm</keyword>
<evidence type="ECO:0000313" key="9">
    <source>
        <dbReference type="EMBL" id="MDM8201634.1"/>
    </source>
</evidence>
<dbReference type="InterPro" id="IPR050116">
    <property type="entry name" value="DNA_polymerase-Y"/>
</dbReference>
<comment type="caution">
    <text evidence="9">The sequence shown here is derived from an EMBL/GenBank/DDBJ whole genome shotgun (WGS) entry which is preliminary data.</text>
</comment>
<feature type="region of interest" description="Disordered" evidence="7">
    <location>
        <begin position="398"/>
        <end position="423"/>
    </location>
</feature>
<dbReference type="Pfam" id="PF00817">
    <property type="entry name" value="IMS"/>
    <property type="match status" value="1"/>
</dbReference>
<dbReference type="Gene3D" id="3.30.1490.100">
    <property type="entry name" value="DNA polymerase, Y-family, little finger domain"/>
    <property type="match status" value="1"/>
</dbReference>
<sequence>MDRWIFHCDCNSFYASVELLRHPDLRDKCVAVCGDPEGRHGIVLAKNEPAKRMGVKTAEVIWQAKRKCPDLILLPPHREYYRKYSKIINEIYHKYTDRVEPFGIDESWLDVTGTWQLFAESPAALADQLRAEVKAATGLTISVGVSFNKVFAKLGSDYKKPDATTLITRENFHQIVWPLPAGDLLYVGASAQRRLAGMGISTIGELAAARPEALAEALGKLGLELSRYARGEDEAPVRRWGEKEPIKSVGNGSTFRRNIKGPAEIRSALNVLADEVAGRLRRHGVWAGAVQVTIRDPDLKTITRQKQLPMSTHLARDLANACWELMEKNWDMARPVRMLTVTALAITEEPFAVQQSLFEDAPKTDPKREKLEKSLDAIRKKYGRGAIGAGSILHNDMGLGELTIRPQEDEDEEEFDEKVKGPL</sequence>
<evidence type="ECO:0000259" key="8">
    <source>
        <dbReference type="PROSITE" id="PS50173"/>
    </source>
</evidence>
<dbReference type="Pfam" id="PF11799">
    <property type="entry name" value="IMS_C"/>
    <property type="match status" value="1"/>
</dbReference>
<dbReference type="SUPFAM" id="SSF100879">
    <property type="entry name" value="Lesion bypass DNA polymerase (Y-family), little finger domain"/>
    <property type="match status" value="1"/>
</dbReference>
<feature type="site" description="Substrate discrimination" evidence="6">
    <location>
        <position position="14"/>
    </location>
</feature>
<comment type="similarity">
    <text evidence="1 6">Belongs to the DNA polymerase type-Y family.</text>
</comment>
<keyword evidence="6" id="KW-0238">DNA-binding</keyword>
<keyword evidence="6" id="KW-0235">DNA replication</keyword>
<comment type="catalytic activity">
    <reaction evidence="6">
        <text>DNA(n) + a 2'-deoxyribonucleoside 5'-triphosphate = DNA(n+1) + diphosphate</text>
        <dbReference type="Rhea" id="RHEA:22508"/>
        <dbReference type="Rhea" id="RHEA-COMP:17339"/>
        <dbReference type="Rhea" id="RHEA-COMP:17340"/>
        <dbReference type="ChEBI" id="CHEBI:33019"/>
        <dbReference type="ChEBI" id="CHEBI:61560"/>
        <dbReference type="ChEBI" id="CHEBI:173112"/>
        <dbReference type="EC" id="2.7.7.7"/>
    </reaction>
</comment>
<evidence type="ECO:0000256" key="3">
    <source>
        <dbReference type="ARBA" id="ARBA00022695"/>
    </source>
</evidence>
<comment type="subcellular location">
    <subcellularLocation>
        <location evidence="6">Cytoplasm</location>
    </subcellularLocation>
</comment>
<dbReference type="Gene3D" id="3.30.70.270">
    <property type="match status" value="1"/>
</dbReference>
<evidence type="ECO:0000256" key="5">
    <source>
        <dbReference type="ARBA" id="ARBA00022932"/>
    </source>
</evidence>
<keyword evidence="6" id="KW-0479">Metal-binding</keyword>
<evidence type="ECO:0000313" key="10">
    <source>
        <dbReference type="Proteomes" id="UP001529380"/>
    </source>
</evidence>
<dbReference type="InterPro" id="IPR022880">
    <property type="entry name" value="DNApol_IV"/>
</dbReference>
<dbReference type="Gene3D" id="1.10.150.20">
    <property type="entry name" value="5' to 3' exonuclease, C-terminal subdomain"/>
    <property type="match status" value="1"/>
</dbReference>
<keyword evidence="5 6" id="KW-0239">DNA-directed DNA polymerase</keyword>
<feature type="binding site" evidence="6">
    <location>
        <position position="105"/>
    </location>
    <ligand>
        <name>Mg(2+)</name>
        <dbReference type="ChEBI" id="CHEBI:18420"/>
    </ligand>
</feature>
<dbReference type="Proteomes" id="UP001529380">
    <property type="component" value="Unassembled WGS sequence"/>
</dbReference>
<reference evidence="9 10" key="1">
    <citation type="submission" date="2023-06" db="EMBL/GenBank/DDBJ databases">
        <title>Identification and characterization of horizontal gene transfer across gut microbiota members of farm animals based on homology search.</title>
        <authorList>
            <person name="Schwarzerova J."/>
            <person name="Nykrynova M."/>
            <person name="Jureckova K."/>
            <person name="Cejkova D."/>
            <person name="Rychlik I."/>
        </authorList>
    </citation>
    <scope>NUCLEOTIDE SEQUENCE [LARGE SCALE GENOMIC DNA]</scope>
    <source>
        <strain evidence="9 10">ET340</strain>
    </source>
</reference>
<dbReference type="InterPro" id="IPR036775">
    <property type="entry name" value="DNA_pol_Y-fam_lit_finger_sf"/>
</dbReference>
<reference evidence="10" key="2">
    <citation type="submission" date="2023-06" db="EMBL/GenBank/DDBJ databases">
        <title>Identification and characterization of horizontal gene transfer across gut microbiota members of farm animals based on homology search.</title>
        <authorList>
            <person name="Zeman M."/>
            <person name="Kubasova T."/>
            <person name="Jahodarova E."/>
            <person name="Nykrynova M."/>
            <person name="Rychlik I."/>
        </authorList>
    </citation>
    <scope>NUCLEOTIDE SEQUENCE [LARGE SCALE GENOMIC DNA]</scope>
    <source>
        <strain evidence="10">ET340</strain>
    </source>
</reference>
<dbReference type="GO" id="GO:0003887">
    <property type="term" value="F:DNA-directed DNA polymerase activity"/>
    <property type="evidence" value="ECO:0007669"/>
    <property type="project" value="UniProtKB-EC"/>
</dbReference>
<dbReference type="PANTHER" id="PTHR11076">
    <property type="entry name" value="DNA REPAIR POLYMERASE UMUC / TRANSFERASE FAMILY MEMBER"/>
    <property type="match status" value="1"/>
</dbReference>
<feature type="binding site" evidence="6">
    <location>
        <position position="9"/>
    </location>
    <ligand>
        <name>Mg(2+)</name>
        <dbReference type="ChEBI" id="CHEBI:18420"/>
    </ligand>
</feature>